<protein>
    <submittedName>
        <fullName evidence="6">Uncharacterized protein</fullName>
    </submittedName>
</protein>
<accession>A0ABD3L3L5</accession>
<name>A0ABD3L3L5_EUCGL</name>
<comment type="cofactor">
    <cofactor evidence="1">
        <name>Fe(2+)</name>
        <dbReference type="ChEBI" id="CHEBI:29033"/>
    </cofactor>
</comment>
<dbReference type="GO" id="GO:0051213">
    <property type="term" value="F:dioxygenase activity"/>
    <property type="evidence" value="ECO:0007669"/>
    <property type="project" value="UniProtKB-KW"/>
</dbReference>
<evidence type="ECO:0000256" key="4">
    <source>
        <dbReference type="ARBA" id="ARBA00022964"/>
    </source>
</evidence>
<sequence length="158" mass="18330">MLRYGDTSSVQWFYIELSCIFHIFKCFRDSYEVVVRRCRSLTLVFPCPDWGMNKFNWFSRGFNSREPVDTNANKHGGYLFTCAYCLWVEIEHGIWEIQESNFMGTEFSMDFPFINAEFTGLRNRYGYAQVTNSEQALIAVMQCQSPLSSPCPLAQSSA</sequence>
<organism evidence="6 7">
    <name type="scientific">Eucalyptus globulus</name>
    <name type="common">Tasmanian blue gum</name>
    <dbReference type="NCBI Taxonomy" id="34317"/>
    <lineage>
        <taxon>Eukaryota</taxon>
        <taxon>Viridiplantae</taxon>
        <taxon>Streptophyta</taxon>
        <taxon>Embryophyta</taxon>
        <taxon>Tracheophyta</taxon>
        <taxon>Spermatophyta</taxon>
        <taxon>Magnoliopsida</taxon>
        <taxon>eudicotyledons</taxon>
        <taxon>Gunneridae</taxon>
        <taxon>Pentapetalae</taxon>
        <taxon>rosids</taxon>
        <taxon>malvids</taxon>
        <taxon>Myrtales</taxon>
        <taxon>Myrtaceae</taxon>
        <taxon>Myrtoideae</taxon>
        <taxon>Eucalypteae</taxon>
        <taxon>Eucalyptus</taxon>
    </lineage>
</organism>
<dbReference type="AlphaFoldDB" id="A0ABD3L3L5"/>
<comment type="caution">
    <text evidence="6">The sequence shown here is derived from an EMBL/GenBank/DDBJ whole genome shotgun (WGS) entry which is preliminary data.</text>
</comment>
<keyword evidence="7" id="KW-1185">Reference proteome</keyword>
<evidence type="ECO:0000313" key="7">
    <source>
        <dbReference type="Proteomes" id="UP001634007"/>
    </source>
</evidence>
<reference evidence="6 7" key="1">
    <citation type="submission" date="2024-11" db="EMBL/GenBank/DDBJ databases">
        <title>Chromosome-level genome assembly of Eucalyptus globulus Labill. provides insights into its genome evolution.</title>
        <authorList>
            <person name="Li X."/>
        </authorList>
    </citation>
    <scope>NUCLEOTIDE SEQUENCE [LARGE SCALE GENOMIC DNA]</scope>
    <source>
        <strain evidence="6">CL2024</strain>
        <tissue evidence="6">Fresh tender leaves</tissue>
    </source>
</reference>
<dbReference type="InterPro" id="IPR004294">
    <property type="entry name" value="Carotenoid_Oase"/>
</dbReference>
<keyword evidence="3" id="KW-0479">Metal-binding</keyword>
<dbReference type="PANTHER" id="PTHR10543">
    <property type="entry name" value="BETA-CAROTENE DIOXYGENASE"/>
    <property type="match status" value="1"/>
</dbReference>
<evidence type="ECO:0000313" key="6">
    <source>
        <dbReference type="EMBL" id="KAL3744356.1"/>
    </source>
</evidence>
<proteinExistence type="inferred from homology"/>
<dbReference type="GO" id="GO:0046872">
    <property type="term" value="F:metal ion binding"/>
    <property type="evidence" value="ECO:0007669"/>
    <property type="project" value="UniProtKB-KW"/>
</dbReference>
<comment type="similarity">
    <text evidence="2">Belongs to the carotenoid oxygenase family.</text>
</comment>
<dbReference type="PANTHER" id="PTHR10543:SF111">
    <property type="entry name" value="CAROTENOID 9,10(9',10')-CLEAVAGE DIOXYGENASE 1-LIKE"/>
    <property type="match status" value="1"/>
</dbReference>
<gene>
    <name evidence="6" type="ORF">ACJRO7_013598</name>
</gene>
<keyword evidence="4" id="KW-0560">Oxidoreductase</keyword>
<evidence type="ECO:0000256" key="2">
    <source>
        <dbReference type="ARBA" id="ARBA00006787"/>
    </source>
</evidence>
<evidence type="ECO:0000256" key="3">
    <source>
        <dbReference type="ARBA" id="ARBA00022723"/>
    </source>
</evidence>
<keyword evidence="5" id="KW-0408">Iron</keyword>
<keyword evidence="4" id="KW-0223">Dioxygenase</keyword>
<dbReference type="EMBL" id="JBJKBG010000003">
    <property type="protein sequence ID" value="KAL3744356.1"/>
    <property type="molecule type" value="Genomic_DNA"/>
</dbReference>
<dbReference type="Pfam" id="PF03055">
    <property type="entry name" value="RPE65"/>
    <property type="match status" value="1"/>
</dbReference>
<evidence type="ECO:0000256" key="1">
    <source>
        <dbReference type="ARBA" id="ARBA00001954"/>
    </source>
</evidence>
<dbReference type="Proteomes" id="UP001634007">
    <property type="component" value="Unassembled WGS sequence"/>
</dbReference>
<evidence type="ECO:0000256" key="5">
    <source>
        <dbReference type="ARBA" id="ARBA00023004"/>
    </source>
</evidence>